<comment type="cofactor">
    <cofactor evidence="7">
        <name>Mg(2+)</name>
        <dbReference type="ChEBI" id="CHEBI:18420"/>
    </cofactor>
    <text evidence="7">Binds 1 Mg(2+) ion per subunit.</text>
</comment>
<dbReference type="GO" id="GO:0000287">
    <property type="term" value="F:magnesium ion binding"/>
    <property type="evidence" value="ECO:0007669"/>
    <property type="project" value="UniProtKB-UniRule"/>
</dbReference>
<comment type="subcellular location">
    <subcellularLocation>
        <location evidence="7">Cytoplasm</location>
    </subcellularLocation>
</comment>
<feature type="binding site" evidence="7">
    <location>
        <position position="18"/>
    </location>
    <ligand>
        <name>Mg(2+)</name>
        <dbReference type="ChEBI" id="CHEBI:18420"/>
    </ligand>
</feature>
<comment type="pathway">
    <text evidence="7">Metabolic intermediate biosynthesis; chorismate biosynthesis; chorismate from D-erythrose 4-phosphate and phosphoenolpyruvate: step 5/7.</text>
</comment>
<sequence>MAKDLKVVLLGYMGSGKSTVGDALAQKLNIPFKDLDGVIQEKEGKTISQLFHEKGELYFRKKEAYYLNQVLDLEASFVLALGGGTPCYANNMADVLQKAGTSIYLKMTLTELVLRLEGQRDTRPLIKGIKEGDLPEFIGKHLFERAPFYQRALHTVNVADKSVEALVEEIASFLV</sequence>
<evidence type="ECO:0000256" key="1">
    <source>
        <dbReference type="ARBA" id="ARBA00022605"/>
    </source>
</evidence>
<gene>
    <name evidence="7" type="primary">aroK</name>
    <name evidence="8" type="ORF">I595_2055</name>
</gene>
<dbReference type="Proteomes" id="UP000050280">
    <property type="component" value="Unassembled WGS sequence"/>
</dbReference>
<comment type="catalytic activity">
    <reaction evidence="7">
        <text>shikimate + ATP = 3-phosphoshikimate + ADP + H(+)</text>
        <dbReference type="Rhea" id="RHEA:13121"/>
        <dbReference type="ChEBI" id="CHEBI:15378"/>
        <dbReference type="ChEBI" id="CHEBI:30616"/>
        <dbReference type="ChEBI" id="CHEBI:36208"/>
        <dbReference type="ChEBI" id="CHEBI:145989"/>
        <dbReference type="ChEBI" id="CHEBI:456216"/>
        <dbReference type="EC" id="2.7.1.71"/>
    </reaction>
</comment>
<dbReference type="RefSeq" id="WP_245628260.1">
    <property type="nucleotide sequence ID" value="NZ_LDJX01000004.1"/>
</dbReference>
<keyword evidence="1 7" id="KW-0028">Amino-acid biosynthesis</keyword>
<evidence type="ECO:0000256" key="5">
    <source>
        <dbReference type="ARBA" id="ARBA00022840"/>
    </source>
</evidence>
<dbReference type="UniPathway" id="UPA00053">
    <property type="reaction ID" value="UER00088"/>
</dbReference>
<dbReference type="PATRIC" id="fig|1300341.3.peg.2235"/>
<dbReference type="PANTHER" id="PTHR21087:SF16">
    <property type="entry name" value="SHIKIMATE KINASE 1, CHLOROPLASTIC"/>
    <property type="match status" value="1"/>
</dbReference>
<comment type="similarity">
    <text evidence="7">Belongs to the shikimate kinase family.</text>
</comment>
<keyword evidence="9" id="KW-1185">Reference proteome</keyword>
<proteinExistence type="inferred from homology"/>
<feature type="binding site" evidence="7">
    <location>
        <begin position="14"/>
        <end position="19"/>
    </location>
    <ligand>
        <name>ATP</name>
        <dbReference type="ChEBI" id="CHEBI:30616"/>
    </ligand>
</feature>
<dbReference type="SUPFAM" id="SSF52540">
    <property type="entry name" value="P-loop containing nucleoside triphosphate hydrolases"/>
    <property type="match status" value="1"/>
</dbReference>
<evidence type="ECO:0000313" key="8">
    <source>
        <dbReference type="EMBL" id="KPM31563.1"/>
    </source>
</evidence>
<keyword evidence="7" id="KW-0963">Cytoplasm</keyword>
<dbReference type="GO" id="GO:0009423">
    <property type="term" value="P:chorismate biosynthetic process"/>
    <property type="evidence" value="ECO:0007669"/>
    <property type="project" value="UniProtKB-UniRule"/>
</dbReference>
<dbReference type="EMBL" id="LDJX01000004">
    <property type="protein sequence ID" value="KPM31563.1"/>
    <property type="molecule type" value="Genomic_DNA"/>
</dbReference>
<keyword evidence="4 7" id="KW-0418">Kinase</keyword>
<dbReference type="GO" id="GO:0008652">
    <property type="term" value="P:amino acid biosynthetic process"/>
    <property type="evidence" value="ECO:0007669"/>
    <property type="project" value="UniProtKB-KW"/>
</dbReference>
<reference evidence="8 9" key="1">
    <citation type="submission" date="2015-09" db="EMBL/GenBank/DDBJ databases">
        <title>Genome sequence of the marine flavobacterium Croceitalea dokdonensis DOKDO 023 that contains proton- and sodium-pumping rhodopsins.</title>
        <authorList>
            <person name="Kwon S.-K."/>
            <person name="Lee H.K."/>
            <person name="Kwak M.-J."/>
            <person name="Kim J.F."/>
        </authorList>
    </citation>
    <scope>NUCLEOTIDE SEQUENCE [LARGE SCALE GENOMIC DNA]</scope>
    <source>
        <strain evidence="8 9">DOKDO 023</strain>
    </source>
</reference>
<accession>A0A0P7AYQ7</accession>
<evidence type="ECO:0000256" key="4">
    <source>
        <dbReference type="ARBA" id="ARBA00022777"/>
    </source>
</evidence>
<dbReference type="HAMAP" id="MF_00109">
    <property type="entry name" value="Shikimate_kinase"/>
    <property type="match status" value="1"/>
</dbReference>
<evidence type="ECO:0000313" key="9">
    <source>
        <dbReference type="Proteomes" id="UP000050280"/>
    </source>
</evidence>
<feature type="binding site" evidence="7">
    <location>
        <position position="83"/>
    </location>
    <ligand>
        <name>substrate</name>
    </ligand>
</feature>
<keyword evidence="2 7" id="KW-0808">Transferase</keyword>
<dbReference type="GO" id="GO:0009073">
    <property type="term" value="P:aromatic amino acid family biosynthetic process"/>
    <property type="evidence" value="ECO:0007669"/>
    <property type="project" value="UniProtKB-KW"/>
</dbReference>
<dbReference type="Pfam" id="PF01202">
    <property type="entry name" value="SKI"/>
    <property type="match status" value="1"/>
</dbReference>
<dbReference type="InterPro" id="IPR027417">
    <property type="entry name" value="P-loop_NTPase"/>
</dbReference>
<keyword evidence="7" id="KW-0479">Metal-binding</keyword>
<keyword evidence="6 7" id="KW-0057">Aromatic amino acid biosynthesis</keyword>
<comment type="caution">
    <text evidence="8">The sequence shown here is derived from an EMBL/GenBank/DDBJ whole genome shotgun (WGS) entry which is preliminary data.</text>
</comment>
<dbReference type="GO" id="GO:0004765">
    <property type="term" value="F:shikimate kinase activity"/>
    <property type="evidence" value="ECO:0007669"/>
    <property type="project" value="UniProtKB-UniRule"/>
</dbReference>
<protein>
    <recommendedName>
        <fullName evidence="7">Shikimate kinase</fullName>
        <shortName evidence="7">SK</shortName>
        <ecNumber evidence="7">2.7.1.71</ecNumber>
    </recommendedName>
</protein>
<dbReference type="PANTHER" id="PTHR21087">
    <property type="entry name" value="SHIKIMATE KINASE"/>
    <property type="match status" value="1"/>
</dbReference>
<feature type="binding site" evidence="7">
    <location>
        <position position="60"/>
    </location>
    <ligand>
        <name>substrate</name>
    </ligand>
</feature>
<evidence type="ECO:0000256" key="2">
    <source>
        <dbReference type="ARBA" id="ARBA00022679"/>
    </source>
</evidence>
<dbReference type="AlphaFoldDB" id="A0A0P7AYQ7"/>
<organism evidence="8 9">
    <name type="scientific">Croceitalea dokdonensis DOKDO 023</name>
    <dbReference type="NCBI Taxonomy" id="1300341"/>
    <lineage>
        <taxon>Bacteria</taxon>
        <taxon>Pseudomonadati</taxon>
        <taxon>Bacteroidota</taxon>
        <taxon>Flavobacteriia</taxon>
        <taxon>Flavobacteriales</taxon>
        <taxon>Flavobacteriaceae</taxon>
        <taxon>Croceitalea</taxon>
    </lineage>
</organism>
<keyword evidence="7" id="KW-0460">Magnesium</keyword>
<name>A0A0P7AYQ7_9FLAO</name>
<comment type="function">
    <text evidence="7">Catalyzes the specific phosphorylation of the 3-hydroxyl group of shikimic acid using ATP as a cosubstrate.</text>
</comment>
<keyword evidence="3 7" id="KW-0547">Nucleotide-binding</keyword>
<comment type="subunit">
    <text evidence="7">Monomer.</text>
</comment>
<dbReference type="InterPro" id="IPR031322">
    <property type="entry name" value="Shikimate/glucono_kinase"/>
</dbReference>
<evidence type="ECO:0000256" key="7">
    <source>
        <dbReference type="HAMAP-Rule" id="MF_00109"/>
    </source>
</evidence>
<dbReference type="InterPro" id="IPR000623">
    <property type="entry name" value="Shikimate_kinase/TSH1"/>
</dbReference>
<evidence type="ECO:0000256" key="6">
    <source>
        <dbReference type="ARBA" id="ARBA00023141"/>
    </source>
</evidence>
<dbReference type="Gene3D" id="3.40.50.300">
    <property type="entry name" value="P-loop containing nucleotide triphosphate hydrolases"/>
    <property type="match status" value="1"/>
</dbReference>
<evidence type="ECO:0000256" key="3">
    <source>
        <dbReference type="ARBA" id="ARBA00022741"/>
    </source>
</evidence>
<dbReference type="GO" id="GO:0005829">
    <property type="term" value="C:cytosol"/>
    <property type="evidence" value="ECO:0007669"/>
    <property type="project" value="TreeGrafter"/>
</dbReference>
<dbReference type="PRINTS" id="PR01100">
    <property type="entry name" value="SHIKIMTKNASE"/>
</dbReference>
<dbReference type="CDD" id="cd00464">
    <property type="entry name" value="SK"/>
    <property type="match status" value="1"/>
</dbReference>
<comment type="caution">
    <text evidence="7">Lacks conserved residue(s) required for the propagation of feature annotation.</text>
</comment>
<keyword evidence="5 7" id="KW-0067">ATP-binding</keyword>
<feature type="binding site" evidence="7">
    <location>
        <position position="36"/>
    </location>
    <ligand>
        <name>substrate</name>
    </ligand>
</feature>
<dbReference type="STRING" id="1300341.I595_2055"/>
<feature type="binding site" evidence="7">
    <location>
        <position position="123"/>
    </location>
    <ligand>
        <name>ATP</name>
        <dbReference type="ChEBI" id="CHEBI:30616"/>
    </ligand>
</feature>
<dbReference type="GO" id="GO:0005524">
    <property type="term" value="F:ATP binding"/>
    <property type="evidence" value="ECO:0007669"/>
    <property type="project" value="UniProtKB-UniRule"/>
</dbReference>
<dbReference type="EC" id="2.7.1.71" evidence="7"/>
<feature type="binding site" evidence="7">
    <location>
        <position position="145"/>
    </location>
    <ligand>
        <name>substrate</name>
    </ligand>
</feature>